<comment type="subcellular location">
    <subcellularLocation>
        <location evidence="1 13">Cytoplasm</location>
    </subcellularLocation>
</comment>
<feature type="binding site" evidence="14">
    <location>
        <position position="31"/>
    </location>
    <ligand>
        <name>L-threonine</name>
        <dbReference type="ChEBI" id="CHEBI:57926"/>
    </ligand>
</feature>
<keyword evidence="10 13" id="KW-0067">ATP-binding</keyword>
<dbReference type="GO" id="GO:0000049">
    <property type="term" value="F:tRNA binding"/>
    <property type="evidence" value="ECO:0007669"/>
    <property type="project" value="TreeGrafter"/>
</dbReference>
<evidence type="ECO:0000256" key="2">
    <source>
        <dbReference type="ARBA" id="ARBA00007663"/>
    </source>
</evidence>
<proteinExistence type="inferred from homology"/>
<evidence type="ECO:0000313" key="17">
    <source>
        <dbReference type="Proteomes" id="UP000315010"/>
    </source>
</evidence>
<dbReference type="InterPro" id="IPR005145">
    <property type="entry name" value="Sua5_C"/>
</dbReference>
<comment type="catalytic activity">
    <reaction evidence="12 13">
        <text>L-threonine + hydrogencarbonate + ATP = L-threonylcarbamoyladenylate + diphosphate + H2O</text>
        <dbReference type="Rhea" id="RHEA:36407"/>
        <dbReference type="ChEBI" id="CHEBI:15377"/>
        <dbReference type="ChEBI" id="CHEBI:17544"/>
        <dbReference type="ChEBI" id="CHEBI:30616"/>
        <dbReference type="ChEBI" id="CHEBI:33019"/>
        <dbReference type="ChEBI" id="CHEBI:57926"/>
        <dbReference type="ChEBI" id="CHEBI:73682"/>
        <dbReference type="EC" id="2.7.7.87"/>
    </reaction>
</comment>
<evidence type="ECO:0000256" key="12">
    <source>
        <dbReference type="ARBA" id="ARBA00048366"/>
    </source>
</evidence>
<evidence type="ECO:0000256" key="9">
    <source>
        <dbReference type="ARBA" id="ARBA00022741"/>
    </source>
</evidence>
<sequence>MPRIALPTSENLDWACELLSVGELVAIPTETVYGLAANAWDADAVMKIFAAKGRPANNPLIVHVASIDRMGEACAMPLAKPIQTQLNAISDLWPGPMTVVLPRHSRIPDCVTAGLDTVAVRIPSHPVALELLKRCPFPIAAPSANRSNYISPTAAEHCQSGLGESVSLILDGGACPFGVESTIIALEPEGPRLLRPGGISAEALSRRFDISLSQLTRKRGQADRIEAPGMMREHYSPSKPLLLLFAPPAERVPPHTGRIAFGPIAAEEAARYEVVEVLSETTDLAEVARNLFAALRRMDQAAVQAIHVDTCQSVGVGRAIMDRLGRAAARDSS</sequence>
<dbReference type="OrthoDB" id="9814580at2"/>
<keyword evidence="7 13" id="KW-0819">tRNA processing</keyword>
<organism evidence="16 17">
    <name type="scientific">Novipirellula herctigrandis</name>
    <dbReference type="NCBI Taxonomy" id="2527986"/>
    <lineage>
        <taxon>Bacteria</taxon>
        <taxon>Pseudomonadati</taxon>
        <taxon>Planctomycetota</taxon>
        <taxon>Planctomycetia</taxon>
        <taxon>Pirellulales</taxon>
        <taxon>Pirellulaceae</taxon>
        <taxon>Novipirellula</taxon>
    </lineage>
</organism>
<feature type="binding site" evidence="14">
    <location>
        <position position="141"/>
    </location>
    <ligand>
        <name>L-threonine</name>
        <dbReference type="ChEBI" id="CHEBI:57926"/>
    </ligand>
</feature>
<comment type="caution">
    <text evidence="16">The sequence shown here is derived from an EMBL/GenBank/DDBJ whole genome shotgun (WGS) entry which is preliminary data.</text>
</comment>
<comment type="function">
    <text evidence="13">Required for the formation of a threonylcarbamoyl group on adenosine at position 37 (t(6)A37) in tRNAs that read codons beginning with adenine.</text>
</comment>
<evidence type="ECO:0000256" key="7">
    <source>
        <dbReference type="ARBA" id="ARBA00022694"/>
    </source>
</evidence>
<evidence type="ECO:0000256" key="3">
    <source>
        <dbReference type="ARBA" id="ARBA00012584"/>
    </source>
</evidence>
<evidence type="ECO:0000256" key="10">
    <source>
        <dbReference type="ARBA" id="ARBA00022840"/>
    </source>
</evidence>
<keyword evidence="17" id="KW-1185">Reference proteome</keyword>
<evidence type="ECO:0000256" key="1">
    <source>
        <dbReference type="ARBA" id="ARBA00004496"/>
    </source>
</evidence>
<dbReference type="PANTHER" id="PTHR17490">
    <property type="entry name" value="SUA5"/>
    <property type="match status" value="1"/>
</dbReference>
<accession>A0A5C5YWF6</accession>
<feature type="binding site" evidence="14">
    <location>
        <position position="151"/>
    </location>
    <ligand>
        <name>ATP</name>
        <dbReference type="ChEBI" id="CHEBI:30616"/>
    </ligand>
</feature>
<dbReference type="GO" id="GO:0005737">
    <property type="term" value="C:cytoplasm"/>
    <property type="evidence" value="ECO:0007669"/>
    <property type="project" value="UniProtKB-SubCell"/>
</dbReference>
<name>A0A5C5YWF6_9BACT</name>
<reference evidence="16 17" key="1">
    <citation type="submission" date="2019-02" db="EMBL/GenBank/DDBJ databases">
        <title>Deep-cultivation of Planctomycetes and their phenomic and genomic characterization uncovers novel biology.</title>
        <authorList>
            <person name="Wiegand S."/>
            <person name="Jogler M."/>
            <person name="Boedeker C."/>
            <person name="Pinto D."/>
            <person name="Vollmers J."/>
            <person name="Rivas-Marin E."/>
            <person name="Kohn T."/>
            <person name="Peeters S.H."/>
            <person name="Heuer A."/>
            <person name="Rast P."/>
            <person name="Oberbeckmann S."/>
            <person name="Bunk B."/>
            <person name="Jeske O."/>
            <person name="Meyerdierks A."/>
            <person name="Storesund J.E."/>
            <person name="Kallscheuer N."/>
            <person name="Luecker S."/>
            <person name="Lage O.M."/>
            <person name="Pohl T."/>
            <person name="Merkel B.J."/>
            <person name="Hornburger P."/>
            <person name="Mueller R.-W."/>
            <person name="Bruemmer F."/>
            <person name="Labrenz M."/>
            <person name="Spormann A.M."/>
            <person name="Op Den Camp H."/>
            <person name="Overmann J."/>
            <person name="Amann R."/>
            <person name="Jetten M.S.M."/>
            <person name="Mascher T."/>
            <person name="Medema M.H."/>
            <person name="Devos D.P."/>
            <person name="Kaster A.-K."/>
            <person name="Ovreas L."/>
            <person name="Rohde M."/>
            <person name="Galperin M.Y."/>
            <person name="Jogler C."/>
        </authorList>
    </citation>
    <scope>NUCLEOTIDE SEQUENCE [LARGE SCALE GENOMIC DNA]</scope>
    <source>
        <strain evidence="16 17">CA13</strain>
    </source>
</reference>
<feature type="domain" description="YrdC-like" evidence="15">
    <location>
        <begin position="9"/>
        <end position="199"/>
    </location>
</feature>
<feature type="binding site" evidence="14">
    <location>
        <position position="54"/>
    </location>
    <ligand>
        <name>ATP</name>
        <dbReference type="ChEBI" id="CHEBI:30616"/>
    </ligand>
</feature>
<keyword evidence="6 13" id="KW-0808">Transferase</keyword>
<dbReference type="EMBL" id="SJPJ01000001">
    <property type="protein sequence ID" value="TWT79101.1"/>
    <property type="molecule type" value="Genomic_DNA"/>
</dbReference>
<evidence type="ECO:0000256" key="5">
    <source>
        <dbReference type="ARBA" id="ARBA00022490"/>
    </source>
</evidence>
<dbReference type="EC" id="2.7.7.87" evidence="3 13"/>
<dbReference type="InterPro" id="IPR038385">
    <property type="entry name" value="Sua5/YwlC_C"/>
</dbReference>
<dbReference type="FunFam" id="3.90.870.10:FF:000009">
    <property type="entry name" value="Threonylcarbamoyl-AMP synthase, putative"/>
    <property type="match status" value="1"/>
</dbReference>
<dbReference type="RefSeq" id="WP_146394368.1">
    <property type="nucleotide sequence ID" value="NZ_SJPJ01000001.1"/>
</dbReference>
<feature type="binding site" evidence="14">
    <location>
        <position position="117"/>
    </location>
    <ligand>
        <name>ATP</name>
        <dbReference type="ChEBI" id="CHEBI:30616"/>
    </ligand>
</feature>
<dbReference type="PROSITE" id="PS51163">
    <property type="entry name" value="YRDC"/>
    <property type="match status" value="1"/>
</dbReference>
<evidence type="ECO:0000256" key="8">
    <source>
        <dbReference type="ARBA" id="ARBA00022695"/>
    </source>
</evidence>
<dbReference type="GO" id="GO:0061710">
    <property type="term" value="F:L-threonylcarbamoyladenylate synthase"/>
    <property type="evidence" value="ECO:0007669"/>
    <property type="project" value="UniProtKB-EC"/>
</dbReference>
<feature type="binding site" evidence="14">
    <location>
        <position position="181"/>
    </location>
    <ligand>
        <name>L-threonine</name>
        <dbReference type="ChEBI" id="CHEBI:57926"/>
    </ligand>
</feature>
<keyword evidence="5 13" id="KW-0963">Cytoplasm</keyword>
<dbReference type="InterPro" id="IPR010923">
    <property type="entry name" value="T(6)A37_SUA5"/>
</dbReference>
<keyword evidence="8 13" id="KW-0548">Nucleotidyltransferase</keyword>
<evidence type="ECO:0000256" key="14">
    <source>
        <dbReference type="PIRSR" id="PIRSR004930-1"/>
    </source>
</evidence>
<evidence type="ECO:0000256" key="11">
    <source>
        <dbReference type="ARBA" id="ARBA00029774"/>
    </source>
</evidence>
<dbReference type="Pfam" id="PF03481">
    <property type="entry name" value="Sua5_C"/>
    <property type="match status" value="1"/>
</dbReference>
<evidence type="ECO:0000313" key="16">
    <source>
        <dbReference type="EMBL" id="TWT79101.1"/>
    </source>
</evidence>
<dbReference type="Gene3D" id="3.40.50.11030">
    <property type="entry name" value="Threonylcarbamoyl-AMP synthase, C-terminal domain"/>
    <property type="match status" value="1"/>
</dbReference>
<protein>
    <recommendedName>
        <fullName evidence="4 13">Threonylcarbamoyl-AMP synthase</fullName>
        <shortName evidence="13">TC-AMP synthase</shortName>
        <ecNumber evidence="3 13">2.7.7.87</ecNumber>
    </recommendedName>
    <alternativeName>
        <fullName evidence="11 13">L-threonylcarbamoyladenylate synthase</fullName>
    </alternativeName>
</protein>
<dbReference type="Gene3D" id="3.90.870.10">
    <property type="entry name" value="DHBP synthase"/>
    <property type="match status" value="1"/>
</dbReference>
<dbReference type="PIRSF" id="PIRSF004930">
    <property type="entry name" value="Tln_factor_SUA5"/>
    <property type="match status" value="1"/>
</dbReference>
<dbReference type="Pfam" id="PF01300">
    <property type="entry name" value="Sua5_yciO_yrdC"/>
    <property type="match status" value="1"/>
</dbReference>
<feature type="binding site" evidence="14">
    <location>
        <position position="58"/>
    </location>
    <ligand>
        <name>ATP</name>
        <dbReference type="ChEBI" id="CHEBI:30616"/>
    </ligand>
</feature>
<keyword evidence="9 13" id="KW-0547">Nucleotide-binding</keyword>
<feature type="binding site" evidence="14">
    <location>
        <position position="121"/>
    </location>
    <ligand>
        <name>L-threonine</name>
        <dbReference type="ChEBI" id="CHEBI:57926"/>
    </ligand>
</feature>
<dbReference type="PANTHER" id="PTHR17490:SF16">
    <property type="entry name" value="THREONYLCARBAMOYL-AMP SYNTHASE"/>
    <property type="match status" value="1"/>
</dbReference>
<evidence type="ECO:0000256" key="4">
    <source>
        <dbReference type="ARBA" id="ARBA00015492"/>
    </source>
</evidence>
<comment type="similarity">
    <text evidence="2 13">Belongs to the SUA5 family.</text>
</comment>
<evidence type="ECO:0000256" key="13">
    <source>
        <dbReference type="PIRNR" id="PIRNR004930"/>
    </source>
</evidence>
<dbReference type="GO" id="GO:0003725">
    <property type="term" value="F:double-stranded RNA binding"/>
    <property type="evidence" value="ECO:0007669"/>
    <property type="project" value="UniProtKB-UniRule"/>
</dbReference>
<feature type="binding site" evidence="14">
    <location>
        <position position="195"/>
    </location>
    <ligand>
        <name>ATP</name>
        <dbReference type="ChEBI" id="CHEBI:30616"/>
    </ligand>
</feature>
<dbReference type="GO" id="GO:0005524">
    <property type="term" value="F:ATP binding"/>
    <property type="evidence" value="ECO:0007669"/>
    <property type="project" value="UniProtKB-UniRule"/>
</dbReference>
<evidence type="ECO:0000256" key="6">
    <source>
        <dbReference type="ARBA" id="ARBA00022679"/>
    </source>
</evidence>
<dbReference type="GO" id="GO:0008033">
    <property type="term" value="P:tRNA processing"/>
    <property type="evidence" value="ECO:0007669"/>
    <property type="project" value="UniProtKB-KW"/>
</dbReference>
<dbReference type="SUPFAM" id="SSF55821">
    <property type="entry name" value="YrdC/RibB"/>
    <property type="match status" value="1"/>
</dbReference>
<dbReference type="InterPro" id="IPR006070">
    <property type="entry name" value="Sua5-like_dom"/>
</dbReference>
<dbReference type="AlphaFoldDB" id="A0A5C5YWF6"/>
<feature type="binding site" evidence="14">
    <location>
        <position position="63"/>
    </location>
    <ligand>
        <name>ATP</name>
        <dbReference type="ChEBI" id="CHEBI:30616"/>
    </ligand>
</feature>
<feature type="binding site" evidence="14">
    <location>
        <position position="143"/>
    </location>
    <ligand>
        <name>ATP</name>
        <dbReference type="ChEBI" id="CHEBI:30616"/>
    </ligand>
</feature>
<dbReference type="InterPro" id="IPR050156">
    <property type="entry name" value="TC-AMP_synthase_SUA5"/>
</dbReference>
<dbReference type="Proteomes" id="UP000315010">
    <property type="component" value="Unassembled WGS sequence"/>
</dbReference>
<dbReference type="InterPro" id="IPR017945">
    <property type="entry name" value="DHBP_synth_RibB-like_a/b_dom"/>
</dbReference>
<dbReference type="NCBIfam" id="TIGR00057">
    <property type="entry name" value="L-threonylcarbamoyladenylate synthase"/>
    <property type="match status" value="1"/>
</dbReference>
<feature type="binding site" evidence="14">
    <location>
        <position position="235"/>
    </location>
    <ligand>
        <name>ATP</name>
        <dbReference type="ChEBI" id="CHEBI:30616"/>
    </ligand>
</feature>
<dbReference type="GO" id="GO:0006450">
    <property type="term" value="P:regulation of translational fidelity"/>
    <property type="evidence" value="ECO:0007669"/>
    <property type="project" value="TreeGrafter"/>
</dbReference>
<gene>
    <name evidence="16" type="primary">ywlC</name>
    <name evidence="16" type="ORF">CA13_04980</name>
</gene>
<evidence type="ECO:0000259" key="15">
    <source>
        <dbReference type="PROSITE" id="PS51163"/>
    </source>
</evidence>